<evidence type="ECO:0000313" key="3">
    <source>
        <dbReference type="EMBL" id="KGJ07346.1"/>
    </source>
</evidence>
<dbReference type="GO" id="GO:0009425">
    <property type="term" value="C:bacterial-type flagellum basal body"/>
    <property type="evidence" value="ECO:0007669"/>
    <property type="project" value="InterPro"/>
</dbReference>
<dbReference type="Proteomes" id="UP000029917">
    <property type="component" value="Unassembled WGS sequence"/>
</dbReference>
<sequence length="83" mass="8817">MDLDAGLIPTQQIQVEITVRLGRTRLSVAELAQLRSDDVLPLDQDSIDGVEICIGDRVVARGELVDQGGDGRLAVRIVGPAPA</sequence>
<dbReference type="AlphaFoldDB" id="A0A099FAW5"/>
<dbReference type="InterPro" id="IPR001172">
    <property type="entry name" value="FliN_T3SS_HrcQb"/>
</dbReference>
<dbReference type="InterPro" id="IPR036429">
    <property type="entry name" value="SpoA-like_sf"/>
</dbReference>
<evidence type="ECO:0000259" key="2">
    <source>
        <dbReference type="Pfam" id="PF01052"/>
    </source>
</evidence>
<keyword evidence="4" id="KW-1185">Reference proteome</keyword>
<dbReference type="SUPFAM" id="SSF101801">
    <property type="entry name" value="Surface presentation of antigens (SPOA)"/>
    <property type="match status" value="1"/>
</dbReference>
<evidence type="ECO:0000313" key="4">
    <source>
        <dbReference type="Proteomes" id="UP000029917"/>
    </source>
</evidence>
<dbReference type="OrthoDB" id="9790303at2"/>
<dbReference type="InterPro" id="IPR001543">
    <property type="entry name" value="FliN-like_C"/>
</dbReference>
<reference evidence="3 4" key="2">
    <citation type="submission" date="2014-10" db="EMBL/GenBank/DDBJ databases">
        <title>Paracoccus sanguinis sp. nov., isolated from clinical specimens of New York State patients.</title>
        <authorList>
            <person name="Mingle L.A."/>
            <person name="Cole J.A."/>
            <person name="Lapierre P."/>
            <person name="Musser K.A."/>
        </authorList>
    </citation>
    <scope>NUCLEOTIDE SEQUENCE [LARGE SCALE GENOMIC DNA]</scope>
    <source>
        <strain evidence="3 4">HAMBI 3106</strain>
    </source>
</reference>
<gene>
    <name evidence="3" type="ORF">IC63_08730</name>
</gene>
<dbReference type="Pfam" id="PF01052">
    <property type="entry name" value="FliMN_C"/>
    <property type="match status" value="1"/>
</dbReference>
<dbReference type="GO" id="GO:0050918">
    <property type="term" value="P:positive chemotaxis"/>
    <property type="evidence" value="ECO:0007669"/>
    <property type="project" value="TreeGrafter"/>
</dbReference>
<organism evidence="3 4">
    <name type="scientific">Paracoccus sphaerophysae</name>
    <dbReference type="NCBI Taxonomy" id="690417"/>
    <lineage>
        <taxon>Bacteria</taxon>
        <taxon>Pseudomonadati</taxon>
        <taxon>Pseudomonadota</taxon>
        <taxon>Alphaproteobacteria</taxon>
        <taxon>Rhodobacterales</taxon>
        <taxon>Paracoccaceae</taxon>
        <taxon>Paracoccus</taxon>
    </lineage>
</organism>
<reference evidence="3 4" key="1">
    <citation type="submission" date="2014-09" db="EMBL/GenBank/DDBJ databases">
        <authorList>
            <person name="McGinnis J.M."/>
            <person name="Wolfgang W.J."/>
        </authorList>
    </citation>
    <scope>NUCLEOTIDE SEQUENCE [LARGE SCALE GENOMIC DNA]</scope>
    <source>
        <strain evidence="3 4">HAMBI 3106</strain>
    </source>
</reference>
<dbReference type="RefSeq" id="WP_036719069.1">
    <property type="nucleotide sequence ID" value="NZ_JRKS01000022.1"/>
</dbReference>
<dbReference type="PANTHER" id="PTHR30034:SF6">
    <property type="entry name" value="YOP PROTEINS TRANSLOCATION PROTEIN Q"/>
    <property type="match status" value="1"/>
</dbReference>
<dbReference type="PANTHER" id="PTHR30034">
    <property type="entry name" value="FLAGELLAR MOTOR SWITCH PROTEIN FLIM"/>
    <property type="match status" value="1"/>
</dbReference>
<dbReference type="EMBL" id="JRKS01000022">
    <property type="protein sequence ID" value="KGJ07346.1"/>
    <property type="molecule type" value="Genomic_DNA"/>
</dbReference>
<protein>
    <submittedName>
        <fullName evidence="3">Surface presentation of antigens (SPOA) protein</fullName>
    </submittedName>
</protein>
<accession>A0A099FAW5</accession>
<dbReference type="STRING" id="690417.IC63_08730"/>
<name>A0A099FAW5_9RHOB</name>
<dbReference type="PRINTS" id="PR00956">
    <property type="entry name" value="FLGMOTORFLIN"/>
</dbReference>
<dbReference type="GO" id="GO:0071978">
    <property type="term" value="P:bacterial-type flagellum-dependent swarming motility"/>
    <property type="evidence" value="ECO:0007669"/>
    <property type="project" value="TreeGrafter"/>
</dbReference>
<feature type="domain" description="Flagellar motor switch protein FliN-like C-terminal" evidence="2">
    <location>
        <begin position="11"/>
        <end position="79"/>
    </location>
</feature>
<evidence type="ECO:0000256" key="1">
    <source>
        <dbReference type="ARBA" id="ARBA00009226"/>
    </source>
</evidence>
<comment type="caution">
    <text evidence="3">The sequence shown here is derived from an EMBL/GenBank/DDBJ whole genome shotgun (WGS) entry which is preliminary data.</text>
</comment>
<comment type="similarity">
    <text evidence="1">Belongs to the FliN/MopA/SpaO family.</text>
</comment>
<proteinExistence type="inferred from homology"/>
<dbReference type="GO" id="GO:0003774">
    <property type="term" value="F:cytoskeletal motor activity"/>
    <property type="evidence" value="ECO:0007669"/>
    <property type="project" value="InterPro"/>
</dbReference>
<dbReference type="Gene3D" id="2.30.330.10">
    <property type="entry name" value="SpoA-like"/>
    <property type="match status" value="1"/>
</dbReference>